<protein>
    <submittedName>
        <fullName evidence="1">Uncharacterized protein</fullName>
    </submittedName>
</protein>
<keyword evidence="2" id="KW-1185">Reference proteome</keyword>
<evidence type="ECO:0000313" key="1">
    <source>
        <dbReference type="EMBL" id="NYZ67785.1"/>
    </source>
</evidence>
<accession>A0A853IF43</accession>
<dbReference type="RefSeq" id="WP_180569808.1">
    <property type="nucleotide sequence ID" value="NZ_JACCKB010000030.1"/>
</dbReference>
<proteinExistence type="predicted"/>
<organism evidence="1 2">
    <name type="scientific">Spartinivicinus marinus</name>
    <dbReference type="NCBI Taxonomy" id="2994442"/>
    <lineage>
        <taxon>Bacteria</taxon>
        <taxon>Pseudomonadati</taxon>
        <taxon>Pseudomonadota</taxon>
        <taxon>Gammaproteobacteria</taxon>
        <taxon>Oceanospirillales</taxon>
        <taxon>Zooshikellaceae</taxon>
        <taxon>Spartinivicinus</taxon>
    </lineage>
</organism>
<name>A0A853IF43_9GAMM</name>
<dbReference type="EMBL" id="JACCKB010000030">
    <property type="protein sequence ID" value="NYZ67785.1"/>
    <property type="molecule type" value="Genomic_DNA"/>
</dbReference>
<dbReference type="AlphaFoldDB" id="A0A853IF43"/>
<comment type="caution">
    <text evidence="1">The sequence shown here is derived from an EMBL/GenBank/DDBJ whole genome shotgun (WGS) entry which is preliminary data.</text>
</comment>
<evidence type="ECO:0000313" key="2">
    <source>
        <dbReference type="Proteomes" id="UP000569732"/>
    </source>
</evidence>
<gene>
    <name evidence="1" type="ORF">H0A36_17365</name>
</gene>
<dbReference type="Proteomes" id="UP000569732">
    <property type="component" value="Unassembled WGS sequence"/>
</dbReference>
<reference evidence="1 2" key="1">
    <citation type="submission" date="2020-07" db="EMBL/GenBank/DDBJ databases">
        <title>Endozoicomonas sp. nov., isolated from sediment.</title>
        <authorList>
            <person name="Gu T."/>
        </authorList>
    </citation>
    <scope>NUCLEOTIDE SEQUENCE [LARGE SCALE GENOMIC DNA]</scope>
    <source>
        <strain evidence="1 2">SM1973</strain>
    </source>
</reference>
<sequence>MSDPGRKDRLPYDEGAEAYHLRKHYNTNPYPKEDWKHEEWYLGWSQSEECDGDSWDWSTDDFKKD</sequence>